<dbReference type="Gene3D" id="3.40.710.10">
    <property type="entry name" value="DD-peptidase/beta-lactamase superfamily"/>
    <property type="match status" value="1"/>
</dbReference>
<evidence type="ECO:0000259" key="12">
    <source>
        <dbReference type="Pfam" id="PF00905"/>
    </source>
</evidence>
<reference evidence="13" key="1">
    <citation type="journal article" date="2020" name="mSystems">
        <title>Genome- and Community-Level Interaction Insights into Carbon Utilization and Element Cycling Functions of Hydrothermarchaeota in Hydrothermal Sediment.</title>
        <authorList>
            <person name="Zhou Z."/>
            <person name="Liu Y."/>
            <person name="Xu W."/>
            <person name="Pan J."/>
            <person name="Luo Z.H."/>
            <person name="Li M."/>
        </authorList>
    </citation>
    <scope>NUCLEOTIDE SEQUENCE [LARGE SCALE GENOMIC DNA]</scope>
    <source>
        <strain evidence="13">HyVt-513</strain>
    </source>
</reference>
<keyword evidence="6" id="KW-0573">Peptidoglycan synthesis</keyword>
<dbReference type="SUPFAM" id="SSF56601">
    <property type="entry name" value="beta-lactamase/transpeptidase-like"/>
    <property type="match status" value="1"/>
</dbReference>
<dbReference type="Pfam" id="PF00905">
    <property type="entry name" value="Transpeptidase"/>
    <property type="match status" value="1"/>
</dbReference>
<dbReference type="GO" id="GO:0016020">
    <property type="term" value="C:membrane"/>
    <property type="evidence" value="ECO:0007669"/>
    <property type="project" value="UniProtKB-SubCell"/>
</dbReference>
<dbReference type="AlphaFoldDB" id="A0A7V2WMA2"/>
<dbReference type="GO" id="GO:0008658">
    <property type="term" value="F:penicillin binding"/>
    <property type="evidence" value="ECO:0007669"/>
    <property type="project" value="InterPro"/>
</dbReference>
<proteinExistence type="predicted"/>
<keyword evidence="7" id="KW-0472">Membrane</keyword>
<comment type="subcellular location">
    <subcellularLocation>
        <location evidence="1">Membrane</location>
    </subcellularLocation>
</comment>
<evidence type="ECO:0000256" key="8">
    <source>
        <dbReference type="ARBA" id="ARBA00023316"/>
    </source>
</evidence>
<sequence>ARTFQYYKNGKRKVWAPKNYERDFKGFITLREALVHSRNLATINLVYDIGVETIRKRLALLDVKNIPHDLSIALGNLAISPQKMAQIYTVFSNYGHIIEPRLVSKIVSKEGAVLYETKPKEIVDFTRPEQAYLMTSILEDVIKRGTGRNAAVKGIELAGKTGTTNDGVDAWFCGYSPSVTTITWYGRDDNRPIGRHATGGSVAAPTFAYFYRKLLELDPNMPRTFRVPEGVFVGEVDGHKEFYTRISPLPKPGSGDFLDEGFIPQPAHPVTEEPGEDSGNRTRPDLDSTQSSSEAGGVEMIPLDGDSAATGTIEGESGEEITDPLHPPQKPPEEVGGDSGTLF</sequence>
<feature type="region of interest" description="Disordered" evidence="11">
    <location>
        <begin position="253"/>
        <end position="343"/>
    </location>
</feature>
<dbReference type="InterPro" id="IPR050396">
    <property type="entry name" value="Glycosyltr_51/Transpeptidase"/>
</dbReference>
<evidence type="ECO:0000256" key="6">
    <source>
        <dbReference type="ARBA" id="ARBA00022984"/>
    </source>
</evidence>
<evidence type="ECO:0000313" key="13">
    <source>
        <dbReference type="EMBL" id="HFC04032.1"/>
    </source>
</evidence>
<dbReference type="InterPro" id="IPR012338">
    <property type="entry name" value="Beta-lactam/transpept-like"/>
</dbReference>
<evidence type="ECO:0000256" key="5">
    <source>
        <dbReference type="ARBA" id="ARBA00022960"/>
    </source>
</evidence>
<keyword evidence="8" id="KW-0961">Cell wall biogenesis/degradation</keyword>
<organism evidence="13">
    <name type="scientific">Nitratifractor salsuginis</name>
    <dbReference type="NCBI Taxonomy" id="269261"/>
    <lineage>
        <taxon>Bacteria</taxon>
        <taxon>Pseudomonadati</taxon>
        <taxon>Campylobacterota</taxon>
        <taxon>Epsilonproteobacteria</taxon>
        <taxon>Campylobacterales</taxon>
        <taxon>Sulfurovaceae</taxon>
        <taxon>Nitratifractor</taxon>
    </lineage>
</organism>
<dbReference type="Proteomes" id="UP000885722">
    <property type="component" value="Unassembled WGS sequence"/>
</dbReference>
<comment type="catalytic activity">
    <reaction evidence="10">
        <text>[GlcNAc-(1-&gt;4)-Mur2Ac(oyl-L-Ala-gamma-D-Glu-L-Lys-D-Ala-D-Ala)](n)-di-trans,octa-cis-undecaprenyl diphosphate + beta-D-GlcNAc-(1-&gt;4)-Mur2Ac(oyl-L-Ala-gamma-D-Glu-L-Lys-D-Ala-D-Ala)-di-trans,octa-cis-undecaprenyl diphosphate = [GlcNAc-(1-&gt;4)-Mur2Ac(oyl-L-Ala-gamma-D-Glu-L-Lys-D-Ala-D-Ala)](n+1)-di-trans,octa-cis-undecaprenyl diphosphate + di-trans,octa-cis-undecaprenyl diphosphate + H(+)</text>
        <dbReference type="Rhea" id="RHEA:23708"/>
        <dbReference type="Rhea" id="RHEA-COMP:9602"/>
        <dbReference type="Rhea" id="RHEA-COMP:9603"/>
        <dbReference type="ChEBI" id="CHEBI:15378"/>
        <dbReference type="ChEBI" id="CHEBI:58405"/>
        <dbReference type="ChEBI" id="CHEBI:60033"/>
        <dbReference type="ChEBI" id="CHEBI:78435"/>
        <dbReference type="EC" id="2.4.99.28"/>
    </reaction>
</comment>
<dbReference type="GO" id="GO:0009002">
    <property type="term" value="F:serine-type D-Ala-D-Ala carboxypeptidase activity"/>
    <property type="evidence" value="ECO:0007669"/>
    <property type="project" value="UniProtKB-EC"/>
</dbReference>
<evidence type="ECO:0000256" key="7">
    <source>
        <dbReference type="ARBA" id="ARBA00023136"/>
    </source>
</evidence>
<keyword evidence="3" id="KW-0328">Glycosyltransferase</keyword>
<dbReference type="GO" id="GO:0009252">
    <property type="term" value="P:peptidoglycan biosynthetic process"/>
    <property type="evidence" value="ECO:0007669"/>
    <property type="project" value="UniProtKB-KW"/>
</dbReference>
<keyword evidence="2" id="KW-1003">Cell membrane</keyword>
<feature type="domain" description="Penicillin-binding protein transpeptidase" evidence="12">
    <location>
        <begin position="13"/>
        <end position="208"/>
    </location>
</feature>
<evidence type="ECO:0000256" key="11">
    <source>
        <dbReference type="SAM" id="MobiDB-lite"/>
    </source>
</evidence>
<keyword evidence="4" id="KW-0808">Transferase</keyword>
<accession>A0A7V2WMA2</accession>
<evidence type="ECO:0000256" key="3">
    <source>
        <dbReference type="ARBA" id="ARBA00022676"/>
    </source>
</evidence>
<name>A0A7V2WMA2_9BACT</name>
<dbReference type="GO" id="GO:0071555">
    <property type="term" value="P:cell wall organization"/>
    <property type="evidence" value="ECO:0007669"/>
    <property type="project" value="UniProtKB-KW"/>
</dbReference>
<feature type="non-terminal residue" evidence="13">
    <location>
        <position position="1"/>
    </location>
</feature>
<evidence type="ECO:0000256" key="1">
    <source>
        <dbReference type="ARBA" id="ARBA00004370"/>
    </source>
</evidence>
<comment type="catalytic activity">
    <reaction evidence="9">
        <text>Preferential cleavage: (Ac)2-L-Lys-D-Ala-|-D-Ala. Also transpeptidation of peptidyl-alanyl moieties that are N-acyl substituents of D-alanine.</text>
        <dbReference type="EC" id="3.4.16.4"/>
    </reaction>
</comment>
<evidence type="ECO:0000256" key="10">
    <source>
        <dbReference type="ARBA" id="ARBA00049902"/>
    </source>
</evidence>
<dbReference type="GO" id="GO:0008360">
    <property type="term" value="P:regulation of cell shape"/>
    <property type="evidence" value="ECO:0007669"/>
    <property type="project" value="UniProtKB-KW"/>
</dbReference>
<evidence type="ECO:0000256" key="4">
    <source>
        <dbReference type="ARBA" id="ARBA00022679"/>
    </source>
</evidence>
<keyword evidence="5" id="KW-0133">Cell shape</keyword>
<dbReference type="GO" id="GO:0008955">
    <property type="term" value="F:peptidoglycan glycosyltransferase activity"/>
    <property type="evidence" value="ECO:0007669"/>
    <property type="project" value="UniProtKB-EC"/>
</dbReference>
<protein>
    <submittedName>
        <fullName evidence="13">Penicillin-binding protein</fullName>
    </submittedName>
</protein>
<dbReference type="PANTHER" id="PTHR32282:SF11">
    <property type="entry name" value="PENICILLIN-BINDING PROTEIN 1B"/>
    <property type="match status" value="1"/>
</dbReference>
<dbReference type="GO" id="GO:0030288">
    <property type="term" value="C:outer membrane-bounded periplasmic space"/>
    <property type="evidence" value="ECO:0007669"/>
    <property type="project" value="TreeGrafter"/>
</dbReference>
<comment type="caution">
    <text evidence="13">The sequence shown here is derived from an EMBL/GenBank/DDBJ whole genome shotgun (WGS) entry which is preliminary data.</text>
</comment>
<evidence type="ECO:0000256" key="2">
    <source>
        <dbReference type="ARBA" id="ARBA00022475"/>
    </source>
</evidence>
<dbReference type="EMBL" id="DRNO01000276">
    <property type="protein sequence ID" value="HFC04032.1"/>
    <property type="molecule type" value="Genomic_DNA"/>
</dbReference>
<dbReference type="InterPro" id="IPR001460">
    <property type="entry name" value="PCN-bd_Tpept"/>
</dbReference>
<dbReference type="PANTHER" id="PTHR32282">
    <property type="entry name" value="BINDING PROTEIN TRANSPEPTIDASE, PUTATIVE-RELATED"/>
    <property type="match status" value="1"/>
</dbReference>
<evidence type="ECO:0000256" key="9">
    <source>
        <dbReference type="ARBA" id="ARBA00034000"/>
    </source>
</evidence>
<gene>
    <name evidence="13" type="ORF">ENJ74_04090</name>
</gene>